<dbReference type="SUPFAM" id="SSF48452">
    <property type="entry name" value="TPR-like"/>
    <property type="match status" value="1"/>
</dbReference>
<keyword evidence="1" id="KW-0677">Repeat</keyword>
<protein>
    <submittedName>
        <fullName evidence="4">Uncharacterized protein</fullName>
    </submittedName>
</protein>
<proteinExistence type="predicted"/>
<dbReference type="AlphaFoldDB" id="A0A9P5CBS0"/>
<gene>
    <name evidence="4" type="ORF">CFAM422_006447</name>
</gene>
<evidence type="ECO:0000313" key="5">
    <source>
        <dbReference type="Proteomes" id="UP000801864"/>
    </source>
</evidence>
<dbReference type="EMBL" id="QLNT01000010">
    <property type="protein sequence ID" value="KAF3071475.1"/>
    <property type="molecule type" value="Genomic_DNA"/>
</dbReference>
<keyword evidence="3" id="KW-0175">Coiled coil</keyword>
<evidence type="ECO:0000256" key="1">
    <source>
        <dbReference type="ARBA" id="ARBA00022737"/>
    </source>
</evidence>
<keyword evidence="2" id="KW-0802">TPR repeat</keyword>
<evidence type="ECO:0000256" key="2">
    <source>
        <dbReference type="ARBA" id="ARBA00022803"/>
    </source>
</evidence>
<evidence type="ECO:0000313" key="4">
    <source>
        <dbReference type="EMBL" id="KAF3071475.1"/>
    </source>
</evidence>
<reference evidence="4 5" key="1">
    <citation type="submission" date="2018-06" db="EMBL/GenBank/DDBJ databases">
        <title>Genome analysis of cellulolytic fungus Trichoderma lentiforme CFAM-422.</title>
        <authorList>
            <person name="Steindorff A.S."/>
            <person name="Formighieri E.F."/>
            <person name="Midorikawa G.E.O."/>
            <person name="Tamietti M.S."/>
            <person name="Ramos E.Z."/>
            <person name="Silva A.S."/>
            <person name="Bon E.P.S."/>
            <person name="Mendes T.D."/>
            <person name="Damaso M.C.T."/>
            <person name="Favaro L.C.L."/>
        </authorList>
    </citation>
    <scope>NUCLEOTIDE SEQUENCE [LARGE SCALE GENOMIC DNA]</scope>
    <source>
        <strain evidence="4 5">CFAM-422</strain>
    </source>
</reference>
<organism evidence="4 5">
    <name type="scientific">Trichoderma lentiforme</name>
    <dbReference type="NCBI Taxonomy" id="1567552"/>
    <lineage>
        <taxon>Eukaryota</taxon>
        <taxon>Fungi</taxon>
        <taxon>Dikarya</taxon>
        <taxon>Ascomycota</taxon>
        <taxon>Pezizomycotina</taxon>
        <taxon>Sordariomycetes</taxon>
        <taxon>Hypocreomycetidae</taxon>
        <taxon>Hypocreales</taxon>
        <taxon>Hypocreaceae</taxon>
        <taxon>Trichoderma</taxon>
    </lineage>
</organism>
<keyword evidence="5" id="KW-1185">Reference proteome</keyword>
<dbReference type="PANTHER" id="PTHR45641">
    <property type="entry name" value="TETRATRICOPEPTIDE REPEAT PROTEIN (AFU_ORTHOLOGUE AFUA_6G03870)"/>
    <property type="match status" value="1"/>
</dbReference>
<accession>A0A9P5CBS0</accession>
<dbReference type="PANTHER" id="PTHR45641:SF19">
    <property type="entry name" value="NEPHROCYSTIN-3"/>
    <property type="match status" value="1"/>
</dbReference>
<evidence type="ECO:0000256" key="3">
    <source>
        <dbReference type="SAM" id="Coils"/>
    </source>
</evidence>
<dbReference type="InterPro" id="IPR011990">
    <property type="entry name" value="TPR-like_helical_dom_sf"/>
</dbReference>
<name>A0A9P5CBS0_9HYPO</name>
<feature type="coiled-coil region" evidence="3">
    <location>
        <begin position="348"/>
        <end position="375"/>
    </location>
</feature>
<sequence>MDTNPDLSSIEKAVHRISDGNKDQLFFEQATFLLYNAFPKQVKGQYLHEHWEQANLLVNHIVTLNQRYRSASSSPRIFPSLHYISLLSNCAWFLYEKGNYNEAREILNGGFDAYENLKLASKSDEIDVIHAHMLNTSATLDDCEGRFNSQIKKLNQVLEIRKRVLPEDHEEISGVLNNLCLAYESTMQFQEALEYREMSLEICMKHPESKSRDTKIKKRDLVFSRLLLAMGEPEKAKDLFPELLQYFESIKNWYFIGHLYIVWGNYHFVRRDFGNSQKCFLHALEQYEKVGKVMNHPQAAACLYKVGRVALEIGNWTLAIEKFRDATKRLQSVDPKNPQIGRINFMLCEALKMTAGRHRDEIGKLEKEIQDIVQRLRPQHDVSAEITEALLDSLVDGIIR</sequence>
<comment type="caution">
    <text evidence="4">The sequence shown here is derived from an EMBL/GenBank/DDBJ whole genome shotgun (WGS) entry which is preliminary data.</text>
</comment>
<dbReference type="Proteomes" id="UP000801864">
    <property type="component" value="Unassembled WGS sequence"/>
</dbReference>
<dbReference type="Gene3D" id="1.25.40.10">
    <property type="entry name" value="Tetratricopeptide repeat domain"/>
    <property type="match status" value="2"/>
</dbReference>